<dbReference type="GO" id="GO:0016787">
    <property type="term" value="F:hydrolase activity"/>
    <property type="evidence" value="ECO:0007669"/>
    <property type="project" value="UniProtKB-KW"/>
</dbReference>
<evidence type="ECO:0000313" key="2">
    <source>
        <dbReference type="EMBL" id="TXK10366.1"/>
    </source>
</evidence>
<reference evidence="2 3" key="1">
    <citation type="submission" date="2019-08" db="EMBL/GenBank/DDBJ databases">
        <authorList>
            <person name="Dong K."/>
        </authorList>
    </citation>
    <scope>NUCLEOTIDE SEQUENCE [LARGE SCALE GENOMIC DNA]</scope>
    <source>
        <strain evidence="2 3">JCM14558</strain>
    </source>
</reference>
<comment type="caution">
    <text evidence="2">The sequence shown here is derived from an EMBL/GenBank/DDBJ whole genome shotgun (WGS) entry which is preliminary data.</text>
</comment>
<protein>
    <submittedName>
        <fullName evidence="2">NTP pyrophosphohydrolase</fullName>
    </submittedName>
</protein>
<evidence type="ECO:0000313" key="3">
    <source>
        <dbReference type="Proteomes" id="UP000321034"/>
    </source>
</evidence>
<keyword evidence="2" id="KW-0378">Hydrolase</keyword>
<evidence type="ECO:0000256" key="1">
    <source>
        <dbReference type="SAM" id="MobiDB-lite"/>
    </source>
</evidence>
<dbReference type="EMBL" id="VRSV01000002">
    <property type="protein sequence ID" value="TXK10366.1"/>
    <property type="molecule type" value="Genomic_DNA"/>
</dbReference>
<dbReference type="RefSeq" id="WP_147895540.1">
    <property type="nucleotide sequence ID" value="NZ_BAAANR010000001.1"/>
</dbReference>
<dbReference type="OrthoDB" id="5119617at2"/>
<sequence length="139" mass="14190">MSTATVSRGGSGFAAAGQSEADASATASTALPGRITVADRALRAVTEQASALAFGVGRDQVSVEIGSAAGGLALRVSAPLPIPDLDDTESVHAGATVIERIRSIQQNLRRNVADLTGRAVTRVDVTVTGAVVPTRRRVR</sequence>
<feature type="compositionally biased region" description="Low complexity" evidence="1">
    <location>
        <begin position="14"/>
        <end position="28"/>
    </location>
</feature>
<dbReference type="AlphaFoldDB" id="A0A5C8HZL8"/>
<dbReference type="Proteomes" id="UP000321034">
    <property type="component" value="Unassembled WGS sequence"/>
</dbReference>
<name>A0A5C8HZL8_9MICO</name>
<accession>A0A5C8HZL8</accession>
<keyword evidence="3" id="KW-1185">Reference proteome</keyword>
<organism evidence="2 3">
    <name type="scientific">Microbacterium hatanonis</name>
    <dbReference type="NCBI Taxonomy" id="404366"/>
    <lineage>
        <taxon>Bacteria</taxon>
        <taxon>Bacillati</taxon>
        <taxon>Actinomycetota</taxon>
        <taxon>Actinomycetes</taxon>
        <taxon>Micrococcales</taxon>
        <taxon>Microbacteriaceae</taxon>
        <taxon>Microbacterium</taxon>
    </lineage>
</organism>
<proteinExistence type="predicted"/>
<feature type="region of interest" description="Disordered" evidence="1">
    <location>
        <begin position="1"/>
        <end position="28"/>
    </location>
</feature>
<gene>
    <name evidence="2" type="ORF">FVP77_16120</name>
</gene>